<reference evidence="1" key="1">
    <citation type="journal article" date="2020" name="bioRxiv">
        <title>Comparative genomics of Chlamydomonas.</title>
        <authorList>
            <person name="Craig R.J."/>
            <person name="Hasan A.R."/>
            <person name="Ness R.W."/>
            <person name="Keightley P.D."/>
        </authorList>
    </citation>
    <scope>NUCLEOTIDE SEQUENCE</scope>
    <source>
        <strain evidence="1">CCAP 11/70</strain>
    </source>
</reference>
<protein>
    <recommendedName>
        <fullName evidence="3">Heme-binding protein</fullName>
    </recommendedName>
</protein>
<dbReference type="EMBL" id="JAEHOE010000021">
    <property type="protein sequence ID" value="KAG2495940.1"/>
    <property type="molecule type" value="Genomic_DNA"/>
</dbReference>
<organism evidence="1 2">
    <name type="scientific">Edaphochlamys debaryana</name>
    <dbReference type="NCBI Taxonomy" id="47281"/>
    <lineage>
        <taxon>Eukaryota</taxon>
        <taxon>Viridiplantae</taxon>
        <taxon>Chlorophyta</taxon>
        <taxon>core chlorophytes</taxon>
        <taxon>Chlorophyceae</taxon>
        <taxon>CS clade</taxon>
        <taxon>Chlamydomonadales</taxon>
        <taxon>Chlamydomonadales incertae sedis</taxon>
        <taxon>Edaphochlamys</taxon>
    </lineage>
</organism>
<dbReference type="Gene3D" id="3.30.450.150">
    <property type="entry name" value="Haem-degrading domain"/>
    <property type="match status" value="1"/>
</dbReference>
<evidence type="ECO:0000313" key="1">
    <source>
        <dbReference type="EMBL" id="KAG2495940.1"/>
    </source>
</evidence>
<dbReference type="AlphaFoldDB" id="A0A836C0P1"/>
<gene>
    <name evidence="1" type="ORF">HYH03_005871</name>
</gene>
<comment type="caution">
    <text evidence="1">The sequence shown here is derived from an EMBL/GenBank/DDBJ whole genome shotgun (WGS) entry which is preliminary data.</text>
</comment>
<name>A0A836C0P1_9CHLO</name>
<dbReference type="Pfam" id="PF03928">
    <property type="entry name" value="HbpS-like"/>
    <property type="match status" value="1"/>
</dbReference>
<keyword evidence="2" id="KW-1185">Reference proteome</keyword>
<dbReference type="SUPFAM" id="SSF143744">
    <property type="entry name" value="GlcG-like"/>
    <property type="match status" value="1"/>
</dbReference>
<dbReference type="InterPro" id="IPR005624">
    <property type="entry name" value="PduO/GlcC-like"/>
</dbReference>
<dbReference type="InterPro" id="IPR038084">
    <property type="entry name" value="PduO/GlcC-like_sf"/>
</dbReference>
<sequence length="201" mass="20743">MPPAICHGPLADSQSIVFSGDNRGDQWPGSRIIAAQKATTANSFSLPGFAMSTANFYGLVQPGGSAFGFQESMPINTAVVYLGPASDWGKGEKDPMANQRSGGINVFGGGLALYDETGTLLGGLGVSGDTSCTDHIVSWRLRHELGLDYVPAGMGAGPIKDNMQYGGSGFDAASHPTCDAAATAIVQDLPTTHPIRTVAPK</sequence>
<evidence type="ECO:0000313" key="2">
    <source>
        <dbReference type="Proteomes" id="UP000612055"/>
    </source>
</evidence>
<dbReference type="Proteomes" id="UP000612055">
    <property type="component" value="Unassembled WGS sequence"/>
</dbReference>
<accession>A0A836C0P1</accession>
<proteinExistence type="predicted"/>
<dbReference type="OrthoDB" id="10477489at2759"/>
<evidence type="ECO:0008006" key="3">
    <source>
        <dbReference type="Google" id="ProtNLM"/>
    </source>
</evidence>